<feature type="compositionally biased region" description="Basic and acidic residues" evidence="1">
    <location>
        <begin position="363"/>
        <end position="375"/>
    </location>
</feature>
<evidence type="ECO:0000313" key="4">
    <source>
        <dbReference type="Proteomes" id="UP000011586"/>
    </source>
</evidence>
<comment type="caution">
    <text evidence="3">The sequence shown here is derived from an EMBL/GenBank/DDBJ whole genome shotgun (WGS) entry which is preliminary data.</text>
</comment>
<proteinExistence type="predicted"/>
<reference evidence="3 4" key="1">
    <citation type="journal article" date="2014" name="PLoS Genet.">
        <title>Phylogenetically driven sequencing of extremely halophilic archaea reveals strategies for static and dynamic osmo-response.</title>
        <authorList>
            <person name="Becker E.A."/>
            <person name="Seitzer P.M."/>
            <person name="Tritt A."/>
            <person name="Larsen D."/>
            <person name="Krusor M."/>
            <person name="Yao A.I."/>
            <person name="Wu D."/>
            <person name="Madern D."/>
            <person name="Eisen J.A."/>
            <person name="Darling A.E."/>
            <person name="Facciotti M.T."/>
        </authorList>
    </citation>
    <scope>NUCLEOTIDE SEQUENCE [LARGE SCALE GENOMIC DNA]</scope>
    <source>
        <strain evidence="3 4">DSM 19288</strain>
    </source>
</reference>
<feature type="compositionally biased region" description="Low complexity" evidence="1">
    <location>
        <begin position="320"/>
        <end position="335"/>
    </location>
</feature>
<dbReference type="Gene3D" id="2.60.40.10">
    <property type="entry name" value="Immunoglobulins"/>
    <property type="match status" value="1"/>
</dbReference>
<feature type="compositionally biased region" description="Polar residues" evidence="1">
    <location>
        <begin position="376"/>
        <end position="390"/>
    </location>
</feature>
<gene>
    <name evidence="3" type="ORF">C463_02241</name>
</gene>
<evidence type="ECO:0000313" key="3">
    <source>
        <dbReference type="EMBL" id="ELZ47796.1"/>
    </source>
</evidence>
<organism evidence="3 4">
    <name type="scientific">Halorubrum californiense DSM 19288</name>
    <dbReference type="NCBI Taxonomy" id="1227465"/>
    <lineage>
        <taxon>Archaea</taxon>
        <taxon>Methanobacteriati</taxon>
        <taxon>Methanobacteriota</taxon>
        <taxon>Stenosarchaea group</taxon>
        <taxon>Halobacteria</taxon>
        <taxon>Halobacteriales</taxon>
        <taxon>Haloferacaceae</taxon>
        <taxon>Halorubrum</taxon>
    </lineage>
</organism>
<dbReference type="AlphaFoldDB" id="M0EJ36"/>
<feature type="domain" description="CARDB" evidence="2">
    <location>
        <begin position="213"/>
        <end position="307"/>
    </location>
</feature>
<sequence length="456" mass="47533">MTSAGSIDVPDRTVSLNGQDFDIESVGYATPGETIEATAQAPAEKDYILYLYNNQVERVDFSRMTGNDSASFPTDGLDPGTYVLVVRADREYKVIHPVVVAGYEPTVDTSGAVTPGESFTVEIDPDAREYENAPTMDSITVVRTEDGEAVEDVEATPVEGSDTYEAELTAPDEEGEVRLLTTVLGEESIAYTSEQEILGVIDTTLTESAFEVTIDEAASTTEVTENETVEIVADVENTGDFTGQETVELLIDGDAVDDATVSLNGSESDAVTLTHDAGDIGETSYTVSSSDSTDSVDVTVTESDETDGTDGGDAADGPENGSDTGDTDNGTTDGGSIDEGSDNETSGSGPVDDGSDTGETDEGSDRNSTDNDDRSVNGTDSEGGASNDTETASDDSEGSDGQDSDSSSDTDDDDDVIEPAEPTEEEASPVSAPLTGFPHFVAAVLVIGLLARTRRS</sequence>
<dbReference type="Gene3D" id="2.60.120.380">
    <property type="match status" value="1"/>
</dbReference>
<feature type="compositionally biased region" description="Acidic residues" evidence="1">
    <location>
        <begin position="353"/>
        <end position="362"/>
    </location>
</feature>
<name>M0EJ36_9EURY</name>
<dbReference type="InterPro" id="IPR013783">
    <property type="entry name" value="Ig-like_fold"/>
</dbReference>
<dbReference type="EMBL" id="AOJK01000011">
    <property type="protein sequence ID" value="ELZ47796.1"/>
    <property type="molecule type" value="Genomic_DNA"/>
</dbReference>
<dbReference type="Proteomes" id="UP000011586">
    <property type="component" value="Unassembled WGS sequence"/>
</dbReference>
<dbReference type="InterPro" id="IPR011635">
    <property type="entry name" value="CARDB"/>
</dbReference>
<evidence type="ECO:0000256" key="1">
    <source>
        <dbReference type="SAM" id="MobiDB-lite"/>
    </source>
</evidence>
<feature type="region of interest" description="Disordered" evidence="1">
    <location>
        <begin position="282"/>
        <end position="434"/>
    </location>
</feature>
<accession>M0EJ36</accession>
<evidence type="ECO:0000259" key="2">
    <source>
        <dbReference type="Pfam" id="PF07705"/>
    </source>
</evidence>
<protein>
    <submittedName>
        <fullName evidence="3">Cell surface glycoprotein</fullName>
    </submittedName>
</protein>
<feature type="compositionally biased region" description="Low complexity" evidence="1">
    <location>
        <begin position="282"/>
        <end position="301"/>
    </location>
</feature>
<feature type="compositionally biased region" description="Acidic residues" evidence="1">
    <location>
        <begin position="391"/>
        <end position="427"/>
    </location>
</feature>
<dbReference type="STRING" id="1227465.C463_02241"/>
<dbReference type="Pfam" id="PF07705">
    <property type="entry name" value="CARDB"/>
    <property type="match status" value="1"/>
</dbReference>
<dbReference type="PATRIC" id="fig|1227465.4.peg.438"/>
<keyword evidence="4" id="KW-1185">Reference proteome</keyword>